<organism evidence="2 3">
    <name type="scientific">Spirosoma foliorum</name>
    <dbReference type="NCBI Taxonomy" id="2710596"/>
    <lineage>
        <taxon>Bacteria</taxon>
        <taxon>Pseudomonadati</taxon>
        <taxon>Bacteroidota</taxon>
        <taxon>Cytophagia</taxon>
        <taxon>Cytophagales</taxon>
        <taxon>Cytophagaceae</taxon>
        <taxon>Spirosoma</taxon>
    </lineage>
</organism>
<keyword evidence="1" id="KW-1133">Transmembrane helix</keyword>
<evidence type="ECO:0008006" key="4">
    <source>
        <dbReference type="Google" id="ProtNLM"/>
    </source>
</evidence>
<keyword evidence="1" id="KW-0472">Membrane</keyword>
<dbReference type="EMBL" id="CP059732">
    <property type="protein sequence ID" value="QMW03847.1"/>
    <property type="molecule type" value="Genomic_DNA"/>
</dbReference>
<feature type="transmembrane region" description="Helical" evidence="1">
    <location>
        <begin position="120"/>
        <end position="141"/>
    </location>
</feature>
<name>A0A7G5GYA5_9BACT</name>
<keyword evidence="3" id="KW-1185">Reference proteome</keyword>
<evidence type="ECO:0000313" key="2">
    <source>
        <dbReference type="EMBL" id="QMW03847.1"/>
    </source>
</evidence>
<dbReference type="Proteomes" id="UP000515369">
    <property type="component" value="Chromosome"/>
</dbReference>
<sequence>MKNYQYLTNGVLESYLLGLTSEQEKEELKQILATDEEVLTQLDEIETEMEAYFMRHAVPPPPAIREKIELRISETEIKKWEPSVQTDFTQKTTEPPVNEPYYVNADVDNTHIRVHKHWKLAFIAVFILSKIFLITGLYFYFKANSLEQEIQRLKAQTQQTVPSGR</sequence>
<reference evidence="2 3" key="1">
    <citation type="submission" date="2020-07" db="EMBL/GenBank/DDBJ databases">
        <title>Spirosoma foliorum sp. nov., isolated from the leaves on the Nejang mountain Korea, Republic of.</title>
        <authorList>
            <person name="Ho H."/>
            <person name="Lee Y.-J."/>
            <person name="Nurcahyanto D.-A."/>
            <person name="Kim S.-G."/>
        </authorList>
    </citation>
    <scope>NUCLEOTIDE SEQUENCE [LARGE SCALE GENOMIC DNA]</scope>
    <source>
        <strain evidence="2 3">PL0136</strain>
    </source>
</reference>
<proteinExistence type="predicted"/>
<protein>
    <recommendedName>
        <fullName evidence="4">Anti-sigma factor</fullName>
    </recommendedName>
</protein>
<evidence type="ECO:0000313" key="3">
    <source>
        <dbReference type="Proteomes" id="UP000515369"/>
    </source>
</evidence>
<evidence type="ECO:0000256" key="1">
    <source>
        <dbReference type="SAM" id="Phobius"/>
    </source>
</evidence>
<dbReference type="RefSeq" id="WP_182461104.1">
    <property type="nucleotide sequence ID" value="NZ_CP059732.1"/>
</dbReference>
<accession>A0A7G5GYA5</accession>
<gene>
    <name evidence="2" type="ORF">H3H32_02495</name>
</gene>
<dbReference type="AlphaFoldDB" id="A0A7G5GYA5"/>
<keyword evidence="1" id="KW-0812">Transmembrane</keyword>
<dbReference type="KEGG" id="sfol:H3H32_02495"/>